<dbReference type="Proteomes" id="UP000034246">
    <property type="component" value="Unassembled WGS sequence"/>
</dbReference>
<dbReference type="EMBL" id="LBWP01000002">
    <property type="protein sequence ID" value="KKR11823.1"/>
    <property type="molecule type" value="Genomic_DNA"/>
</dbReference>
<dbReference type="AlphaFoldDB" id="A0A0G0N8Q0"/>
<sequence length="202" mass="22920">MKKLIFSISVFGSHHPPGDEVKVLIRELVEAVVEVDKSRFVLLHGGGDGMMKELAIVAKQFQVKSVGVGTKEYHGNFSDIPKTGEEFYLADNIFERVSRMVLPSWLVISLPEGGGGTEFETLAAFYALRTLTFREKKGEVIPFLEERKLIAMGEVGNRLNEHISLYQLWKKPGIKSRITILHDNKNFKEIIKQTLYERLAQE</sequence>
<organism evidence="1 2">
    <name type="scientific">Candidatus Woesebacteria bacterium GW2011_GWA1_39_21</name>
    <dbReference type="NCBI Taxonomy" id="1618550"/>
    <lineage>
        <taxon>Bacteria</taxon>
        <taxon>Candidatus Woeseibacteriota</taxon>
    </lineage>
</organism>
<dbReference type="Gene3D" id="3.40.50.450">
    <property type="match status" value="1"/>
</dbReference>
<protein>
    <recommendedName>
        <fullName evidence="3">LOG family protein</fullName>
    </recommendedName>
</protein>
<comment type="caution">
    <text evidence="1">The sequence shown here is derived from an EMBL/GenBank/DDBJ whole genome shotgun (WGS) entry which is preliminary data.</text>
</comment>
<evidence type="ECO:0008006" key="3">
    <source>
        <dbReference type="Google" id="ProtNLM"/>
    </source>
</evidence>
<accession>A0A0G0N8Q0</accession>
<evidence type="ECO:0000313" key="2">
    <source>
        <dbReference type="Proteomes" id="UP000034246"/>
    </source>
</evidence>
<name>A0A0G0N8Q0_9BACT</name>
<reference evidence="1 2" key="1">
    <citation type="journal article" date="2015" name="Nature">
        <title>rRNA introns, odd ribosomes, and small enigmatic genomes across a large radiation of phyla.</title>
        <authorList>
            <person name="Brown C.T."/>
            <person name="Hug L.A."/>
            <person name="Thomas B.C."/>
            <person name="Sharon I."/>
            <person name="Castelle C.J."/>
            <person name="Singh A."/>
            <person name="Wilkins M.J."/>
            <person name="Williams K.H."/>
            <person name="Banfield J.F."/>
        </authorList>
    </citation>
    <scope>NUCLEOTIDE SEQUENCE [LARGE SCALE GENOMIC DNA]</scope>
</reference>
<gene>
    <name evidence="1" type="ORF">UT39_C0002G0004</name>
</gene>
<dbReference type="SUPFAM" id="SSF102405">
    <property type="entry name" value="MCP/YpsA-like"/>
    <property type="match status" value="1"/>
</dbReference>
<evidence type="ECO:0000313" key="1">
    <source>
        <dbReference type="EMBL" id="KKR11823.1"/>
    </source>
</evidence>
<proteinExistence type="predicted"/>
<dbReference type="STRING" id="1618550.UT39_C0002G0004"/>